<dbReference type="AlphaFoldDB" id="G0PJ21"/>
<dbReference type="HOGENOM" id="CLU_1138872_0_0_1"/>
<sequence>MTSLDTKSLAQQVYYLQIDVSQQLRTRLEEQADCKFVGPIKHRKMTSYIAKDRSVRLGEEKESEEEEDSEKDKKADEEVETEGEEKEKEKKEEDEVHVKKEIRSEDEEGASLTGLLMPYSRVQLLNGLQRVASVMKLPISPQKLNQNIVLKHHIFKTSEILDMFHNLIATWIEKKNDYTNDGNLMDLAFKRLLCTITYECFDDISKVRGALKDAIEKTKGTGQVIKFFSFHSSSLESISELGVL</sequence>
<protein>
    <submittedName>
        <fullName evidence="2">Uncharacterized protein</fullName>
    </submittedName>
</protein>
<evidence type="ECO:0000256" key="1">
    <source>
        <dbReference type="SAM" id="MobiDB-lite"/>
    </source>
</evidence>
<evidence type="ECO:0000313" key="3">
    <source>
        <dbReference type="Proteomes" id="UP000008068"/>
    </source>
</evidence>
<dbReference type="InterPro" id="IPR022027">
    <property type="entry name" value="Astro_capsid_p"/>
</dbReference>
<keyword evidence="3" id="KW-1185">Reference proteome</keyword>
<evidence type="ECO:0000313" key="2">
    <source>
        <dbReference type="EMBL" id="EGT58619.1"/>
    </source>
</evidence>
<proteinExistence type="predicted"/>
<dbReference type="EMBL" id="GL380631">
    <property type="protein sequence ID" value="EGT58619.1"/>
    <property type="molecule type" value="Genomic_DNA"/>
</dbReference>
<name>G0PJ21_CAEBE</name>
<feature type="compositionally biased region" description="Basic and acidic residues" evidence="1">
    <location>
        <begin position="85"/>
        <end position="103"/>
    </location>
</feature>
<feature type="region of interest" description="Disordered" evidence="1">
    <location>
        <begin position="51"/>
        <end position="105"/>
    </location>
</feature>
<dbReference type="Pfam" id="PF12226">
    <property type="entry name" value="Astro_capsid_p"/>
    <property type="match status" value="1"/>
</dbReference>
<gene>
    <name evidence="2" type="ORF">CAEBREN_11044</name>
</gene>
<dbReference type="InParanoid" id="G0PJ21"/>
<dbReference type="Proteomes" id="UP000008068">
    <property type="component" value="Unassembled WGS sequence"/>
</dbReference>
<feature type="compositionally biased region" description="Basic and acidic residues" evidence="1">
    <location>
        <begin position="51"/>
        <end position="60"/>
    </location>
</feature>
<reference evidence="3" key="1">
    <citation type="submission" date="2011-07" db="EMBL/GenBank/DDBJ databases">
        <authorList>
            <consortium name="Caenorhabditis brenneri Sequencing and Analysis Consortium"/>
            <person name="Wilson R.K."/>
        </authorList>
    </citation>
    <scope>NUCLEOTIDE SEQUENCE [LARGE SCALE GENOMIC DNA]</scope>
    <source>
        <strain evidence="3">PB2801</strain>
    </source>
</reference>
<accession>G0PJ21</accession>
<organism evidence="3">
    <name type="scientific">Caenorhabditis brenneri</name>
    <name type="common">Nematode worm</name>
    <dbReference type="NCBI Taxonomy" id="135651"/>
    <lineage>
        <taxon>Eukaryota</taxon>
        <taxon>Metazoa</taxon>
        <taxon>Ecdysozoa</taxon>
        <taxon>Nematoda</taxon>
        <taxon>Chromadorea</taxon>
        <taxon>Rhabditida</taxon>
        <taxon>Rhabditina</taxon>
        <taxon>Rhabditomorpha</taxon>
        <taxon>Rhabditoidea</taxon>
        <taxon>Rhabditidae</taxon>
        <taxon>Peloderinae</taxon>
        <taxon>Caenorhabditis</taxon>
    </lineage>
</organism>